<evidence type="ECO:0000256" key="1">
    <source>
        <dbReference type="SAM" id="MobiDB-lite"/>
    </source>
</evidence>
<accession>A0A834LZS1</accession>
<organism evidence="2 3">
    <name type="scientific">Rhynchophorus ferrugineus</name>
    <name type="common">Red palm weevil</name>
    <name type="synonym">Curculio ferrugineus</name>
    <dbReference type="NCBI Taxonomy" id="354439"/>
    <lineage>
        <taxon>Eukaryota</taxon>
        <taxon>Metazoa</taxon>
        <taxon>Ecdysozoa</taxon>
        <taxon>Arthropoda</taxon>
        <taxon>Hexapoda</taxon>
        <taxon>Insecta</taxon>
        <taxon>Pterygota</taxon>
        <taxon>Neoptera</taxon>
        <taxon>Endopterygota</taxon>
        <taxon>Coleoptera</taxon>
        <taxon>Polyphaga</taxon>
        <taxon>Cucujiformia</taxon>
        <taxon>Curculionidae</taxon>
        <taxon>Dryophthorinae</taxon>
        <taxon>Rhynchophorus</taxon>
    </lineage>
</organism>
<feature type="region of interest" description="Disordered" evidence="1">
    <location>
        <begin position="1"/>
        <end position="62"/>
    </location>
</feature>
<sequence length="113" mass="12930">MADDTQAVLQNGELAPPKTAKQLEKEAKKQAKLDKLKQKLEKQQNVPRKDTEKKEKKKEVKGAATYDVNTQAGEMKDVNCGLPDSYSPKYVEAAWYSWWEKQGFFKPEYGVSF</sequence>
<dbReference type="AlphaFoldDB" id="A0A834LZS1"/>
<dbReference type="EMBL" id="JAACXV010014634">
    <property type="protein sequence ID" value="KAF7265303.1"/>
    <property type="molecule type" value="Genomic_DNA"/>
</dbReference>
<proteinExistence type="predicted"/>
<gene>
    <name evidence="2" type="ORF">GWI33_021291</name>
</gene>
<keyword evidence="3" id="KW-1185">Reference proteome</keyword>
<feature type="compositionally biased region" description="Basic and acidic residues" evidence="1">
    <location>
        <begin position="21"/>
        <end position="61"/>
    </location>
</feature>
<evidence type="ECO:0000313" key="3">
    <source>
        <dbReference type="Proteomes" id="UP000625711"/>
    </source>
</evidence>
<dbReference type="Proteomes" id="UP000625711">
    <property type="component" value="Unassembled WGS sequence"/>
</dbReference>
<name>A0A834LZS1_RHYFE</name>
<comment type="caution">
    <text evidence="2">The sequence shown here is derived from an EMBL/GenBank/DDBJ whole genome shotgun (WGS) entry which is preliminary data.</text>
</comment>
<reference evidence="2" key="1">
    <citation type="submission" date="2020-08" db="EMBL/GenBank/DDBJ databases">
        <title>Genome sequencing and assembly of the red palm weevil Rhynchophorus ferrugineus.</title>
        <authorList>
            <person name="Dias G.B."/>
            <person name="Bergman C.M."/>
            <person name="Manee M."/>
        </authorList>
    </citation>
    <scope>NUCLEOTIDE SEQUENCE</scope>
    <source>
        <strain evidence="2">AA-2017</strain>
        <tissue evidence="2">Whole larva</tissue>
    </source>
</reference>
<evidence type="ECO:0000313" key="2">
    <source>
        <dbReference type="EMBL" id="KAF7265303.1"/>
    </source>
</evidence>
<protein>
    <submittedName>
        <fullName evidence="2">Uncharacterized protein</fullName>
    </submittedName>
</protein>
<dbReference type="OrthoDB" id="629407at2759"/>